<comment type="caution">
    <text evidence="1">The sequence shown here is derived from an EMBL/GenBank/DDBJ whole genome shotgun (WGS) entry which is preliminary data.</text>
</comment>
<name>A0ABM8W107_GIGMA</name>
<accession>A0ABM8W107</accession>
<evidence type="ECO:0000313" key="2">
    <source>
        <dbReference type="Proteomes" id="UP000789901"/>
    </source>
</evidence>
<gene>
    <name evidence="1" type="ORF">GMARGA_LOCUS2013</name>
</gene>
<dbReference type="EMBL" id="CAJVQB010000590">
    <property type="protein sequence ID" value="CAG8497124.1"/>
    <property type="molecule type" value="Genomic_DNA"/>
</dbReference>
<dbReference type="Proteomes" id="UP000789901">
    <property type="component" value="Unassembled WGS sequence"/>
</dbReference>
<reference evidence="1 2" key="1">
    <citation type="submission" date="2021-06" db="EMBL/GenBank/DDBJ databases">
        <authorList>
            <person name="Kallberg Y."/>
            <person name="Tangrot J."/>
            <person name="Rosling A."/>
        </authorList>
    </citation>
    <scope>NUCLEOTIDE SEQUENCE [LARGE SCALE GENOMIC DNA]</scope>
    <source>
        <strain evidence="1 2">120-4 pot B 10/14</strain>
    </source>
</reference>
<organism evidence="1 2">
    <name type="scientific">Gigaspora margarita</name>
    <dbReference type="NCBI Taxonomy" id="4874"/>
    <lineage>
        <taxon>Eukaryota</taxon>
        <taxon>Fungi</taxon>
        <taxon>Fungi incertae sedis</taxon>
        <taxon>Mucoromycota</taxon>
        <taxon>Glomeromycotina</taxon>
        <taxon>Glomeromycetes</taxon>
        <taxon>Diversisporales</taxon>
        <taxon>Gigasporaceae</taxon>
        <taxon>Gigaspora</taxon>
    </lineage>
</organism>
<sequence length="186" mass="22089">MPIYQIAKNKSILLLSKSLSFQQLEELFNKQIYTSILVGDLLHITHKGRQPNRYKSEEESVKKKVQDIYSRRLKDKYQLNRTNTFSIIPCYGKITEDKRIKEWIVAKIKDPNTENYIFGHIKKKTPARYIVEHWLMDRNNTEVIVLSRYNGCQHLENMKDKKNGCLLKIGKKEVLESRTSQRFIQQ</sequence>
<keyword evidence="2" id="KW-1185">Reference proteome</keyword>
<evidence type="ECO:0000313" key="1">
    <source>
        <dbReference type="EMBL" id="CAG8497124.1"/>
    </source>
</evidence>
<dbReference type="SUPFAM" id="SSF52964">
    <property type="entry name" value="TolB, N-terminal domain"/>
    <property type="match status" value="1"/>
</dbReference>
<protein>
    <submittedName>
        <fullName evidence="1">36035_t:CDS:1</fullName>
    </submittedName>
</protein>
<proteinExistence type="predicted"/>